<accession>A0A1H1PWV6</accession>
<dbReference type="Proteomes" id="UP000181956">
    <property type="component" value="Chromosome I"/>
</dbReference>
<reference evidence="3" key="1">
    <citation type="submission" date="2016-10" db="EMBL/GenBank/DDBJ databases">
        <authorList>
            <person name="Varghese N."/>
            <person name="Submissions S."/>
        </authorList>
    </citation>
    <scope>NUCLEOTIDE SEQUENCE [LARGE SCALE GENOMIC DNA]</scope>
    <source>
        <strain evidence="3">DSM 21772</strain>
    </source>
</reference>
<evidence type="ECO:0000256" key="1">
    <source>
        <dbReference type="SAM" id="Phobius"/>
    </source>
</evidence>
<dbReference type="RefSeq" id="WP_083363037.1">
    <property type="nucleotide sequence ID" value="NZ_LT629742.1"/>
</dbReference>
<proteinExistence type="predicted"/>
<evidence type="ECO:0000313" key="2">
    <source>
        <dbReference type="EMBL" id="SDS15584.1"/>
    </source>
</evidence>
<name>A0A1H1PWV6_9MICO</name>
<keyword evidence="1" id="KW-1133">Transmembrane helix</keyword>
<feature type="transmembrane region" description="Helical" evidence="1">
    <location>
        <begin position="23"/>
        <end position="42"/>
    </location>
</feature>
<gene>
    <name evidence="2" type="ORF">SAMN04489834_0962</name>
</gene>
<dbReference type="STRING" id="412690.SAMN04489834_0962"/>
<protein>
    <recommendedName>
        <fullName evidence="4">Prepilin-type N-terminal cleavage/methylation domain-containing protein</fullName>
    </recommendedName>
</protein>
<sequence>MPRPTAVTVAPLQREAGITLVELLVYMMLSVVVLTIVGGILINGVQSESIVRDSTSANATGQLVARSVKQGVSNASDVKATVDAHGNELLVVHTRDSGTALAWSCEAWYFAPGAEGAVYRKRVSPVAHISAPVSTAPEHLAGWLLLGTGVKPVSTTLFGVTVSRVDLKFTVDAGTTKPVLFSTVNSQRITSSESLACF</sequence>
<dbReference type="OrthoDB" id="5117911at2"/>
<organism evidence="2 3">
    <name type="scientific">Microterricola viridarii</name>
    <dbReference type="NCBI Taxonomy" id="412690"/>
    <lineage>
        <taxon>Bacteria</taxon>
        <taxon>Bacillati</taxon>
        <taxon>Actinomycetota</taxon>
        <taxon>Actinomycetes</taxon>
        <taxon>Micrococcales</taxon>
        <taxon>Microbacteriaceae</taxon>
        <taxon>Microterricola</taxon>
    </lineage>
</organism>
<keyword evidence="3" id="KW-1185">Reference proteome</keyword>
<keyword evidence="1" id="KW-0472">Membrane</keyword>
<evidence type="ECO:0000313" key="3">
    <source>
        <dbReference type="Proteomes" id="UP000181956"/>
    </source>
</evidence>
<keyword evidence="1" id="KW-0812">Transmembrane</keyword>
<evidence type="ECO:0008006" key="4">
    <source>
        <dbReference type="Google" id="ProtNLM"/>
    </source>
</evidence>
<dbReference type="AlphaFoldDB" id="A0A1H1PWV6"/>
<dbReference type="EMBL" id="LT629742">
    <property type="protein sequence ID" value="SDS15584.1"/>
    <property type="molecule type" value="Genomic_DNA"/>
</dbReference>